<dbReference type="GO" id="GO:0097228">
    <property type="term" value="C:sperm principal piece"/>
    <property type="evidence" value="ECO:0007669"/>
    <property type="project" value="Ensembl"/>
</dbReference>
<keyword evidence="2" id="KW-0342">GTP-binding</keyword>
<dbReference type="AlphaFoldDB" id="A0A6I8N076"/>
<evidence type="ECO:0000256" key="2">
    <source>
        <dbReference type="ARBA" id="ARBA00023134"/>
    </source>
</evidence>
<dbReference type="Gene3D" id="3.40.50.300">
    <property type="entry name" value="P-loop containing nucleotide triphosphate hydrolases"/>
    <property type="match status" value="1"/>
</dbReference>
<dbReference type="GeneTree" id="ENSGT00870000136549"/>
<dbReference type="GO" id="GO:0006886">
    <property type="term" value="P:intracellular protein transport"/>
    <property type="evidence" value="ECO:0007669"/>
    <property type="project" value="Ensembl"/>
</dbReference>
<evidence type="ECO:0000256" key="1">
    <source>
        <dbReference type="ARBA" id="ARBA00022741"/>
    </source>
</evidence>
<dbReference type="GO" id="GO:0007283">
    <property type="term" value="P:spermatogenesis"/>
    <property type="evidence" value="ECO:0007669"/>
    <property type="project" value="Ensembl"/>
</dbReference>
<keyword evidence="1" id="KW-0547">Nucleotide-binding</keyword>
<dbReference type="InParanoid" id="A0A6I8N076"/>
<proteinExistence type="predicted"/>
<dbReference type="GO" id="GO:0005813">
    <property type="term" value="C:centrosome"/>
    <property type="evidence" value="ECO:0007669"/>
    <property type="project" value="Ensembl"/>
</dbReference>
<evidence type="ECO:0000313" key="3">
    <source>
        <dbReference type="Ensembl" id="ENSOANP00000034324.1"/>
    </source>
</evidence>
<dbReference type="SMART" id="SM00173">
    <property type="entry name" value="RAS"/>
    <property type="match status" value="1"/>
</dbReference>
<dbReference type="GO" id="GO:0005929">
    <property type="term" value="C:cilium"/>
    <property type="evidence" value="ECO:0000318"/>
    <property type="project" value="GO_Central"/>
</dbReference>
<dbReference type="GO" id="GO:0090102">
    <property type="term" value="P:cochlea development"/>
    <property type="evidence" value="ECO:0007669"/>
    <property type="project" value="Ensembl"/>
</dbReference>
<dbReference type="GO" id="GO:0000139">
    <property type="term" value="C:Golgi membrane"/>
    <property type="evidence" value="ECO:0000318"/>
    <property type="project" value="GO_Central"/>
</dbReference>
<dbReference type="SUPFAM" id="SSF52540">
    <property type="entry name" value="P-loop containing nucleoside triphosphate hydrolases"/>
    <property type="match status" value="1"/>
</dbReference>
<dbReference type="FunCoup" id="A0A6I8N076">
    <property type="interactions" value="652"/>
</dbReference>
<dbReference type="Pfam" id="PF00071">
    <property type="entry name" value="Ras"/>
    <property type="match status" value="1"/>
</dbReference>
<accession>A0A6I8N076</accession>
<dbReference type="Proteomes" id="UP000002279">
    <property type="component" value="Chromosome 14"/>
</dbReference>
<organism evidence="3 4">
    <name type="scientific">Ornithorhynchus anatinus</name>
    <name type="common">Duckbill platypus</name>
    <dbReference type="NCBI Taxonomy" id="9258"/>
    <lineage>
        <taxon>Eukaryota</taxon>
        <taxon>Metazoa</taxon>
        <taxon>Chordata</taxon>
        <taxon>Craniata</taxon>
        <taxon>Vertebrata</taxon>
        <taxon>Euteleostomi</taxon>
        <taxon>Mammalia</taxon>
        <taxon>Monotremata</taxon>
        <taxon>Ornithorhynchidae</taxon>
        <taxon>Ornithorhynchus</taxon>
    </lineage>
</organism>
<dbReference type="GO" id="GO:0005525">
    <property type="term" value="F:GTP binding"/>
    <property type="evidence" value="ECO:0000318"/>
    <property type="project" value="GO_Central"/>
</dbReference>
<dbReference type="GO" id="GO:0001822">
    <property type="term" value="P:kidney development"/>
    <property type="evidence" value="ECO:0007669"/>
    <property type="project" value="Ensembl"/>
</dbReference>
<reference evidence="3 4" key="1">
    <citation type="journal article" date="2008" name="Nature">
        <title>Genome analysis of the platypus reveals unique signatures of evolution.</title>
        <authorList>
            <person name="Warren W.C."/>
            <person name="Hillier L.W."/>
            <person name="Marshall Graves J.A."/>
            <person name="Birney E."/>
            <person name="Ponting C.P."/>
            <person name="Grutzner F."/>
            <person name="Belov K."/>
            <person name="Miller W."/>
            <person name="Clarke L."/>
            <person name="Chinwalla A.T."/>
            <person name="Yang S.P."/>
            <person name="Heger A."/>
            <person name="Locke D.P."/>
            <person name="Miethke P."/>
            <person name="Waters P.D."/>
            <person name="Veyrunes F."/>
            <person name="Fulton L."/>
            <person name="Fulton B."/>
            <person name="Graves T."/>
            <person name="Wallis J."/>
            <person name="Puente X.S."/>
            <person name="Lopez-Otin C."/>
            <person name="Ordonez G.R."/>
            <person name="Eichler E.E."/>
            <person name="Chen L."/>
            <person name="Cheng Z."/>
            <person name="Deakin J.E."/>
            <person name="Alsop A."/>
            <person name="Thompson K."/>
            <person name="Kirby P."/>
            <person name="Papenfuss A.T."/>
            <person name="Wakefield M.J."/>
            <person name="Olender T."/>
            <person name="Lancet D."/>
            <person name="Huttley G.A."/>
            <person name="Smit A.F."/>
            <person name="Pask A."/>
            <person name="Temple-Smith P."/>
            <person name="Batzer M.A."/>
            <person name="Walker J.A."/>
            <person name="Konkel M.K."/>
            <person name="Harris R.S."/>
            <person name="Whittington C.M."/>
            <person name="Wong E.S."/>
            <person name="Gemmell N.J."/>
            <person name="Buschiazzo E."/>
            <person name="Vargas Jentzsch I.M."/>
            <person name="Merkel A."/>
            <person name="Schmitz J."/>
            <person name="Zemann A."/>
            <person name="Churakov G."/>
            <person name="Kriegs J.O."/>
            <person name="Brosius J."/>
            <person name="Murchison E.P."/>
            <person name="Sachidanandam R."/>
            <person name="Smith C."/>
            <person name="Hannon G.J."/>
            <person name="Tsend-Ayush E."/>
            <person name="McMillan D."/>
            <person name="Attenborough R."/>
            <person name="Rens W."/>
            <person name="Ferguson-Smith M."/>
            <person name="Lefevre C.M."/>
            <person name="Sharp J.A."/>
            <person name="Nicholas K.R."/>
            <person name="Ray D.A."/>
            <person name="Kube M."/>
            <person name="Reinhardt R."/>
            <person name="Pringle T.H."/>
            <person name="Taylor J."/>
            <person name="Jones R.C."/>
            <person name="Nixon B."/>
            <person name="Dacheux J.L."/>
            <person name="Niwa H."/>
            <person name="Sekita Y."/>
            <person name="Huang X."/>
            <person name="Stark A."/>
            <person name="Kheradpour P."/>
            <person name="Kellis M."/>
            <person name="Flicek P."/>
            <person name="Chen Y."/>
            <person name="Webber C."/>
            <person name="Hardison R."/>
            <person name="Nelson J."/>
            <person name="Hallsworth-Pepin K."/>
            <person name="Delehaunty K."/>
            <person name="Markovic C."/>
            <person name="Minx P."/>
            <person name="Feng Y."/>
            <person name="Kremitzki C."/>
            <person name="Mitreva M."/>
            <person name="Glasscock J."/>
            <person name="Wylie T."/>
            <person name="Wohldmann P."/>
            <person name="Thiru P."/>
            <person name="Nhan M.N."/>
            <person name="Pohl C.S."/>
            <person name="Smith S.M."/>
            <person name="Hou S."/>
            <person name="Nefedov M."/>
            <person name="de Jong P.J."/>
            <person name="Renfree M.B."/>
            <person name="Mardis E.R."/>
            <person name="Wilson R.K."/>
        </authorList>
    </citation>
    <scope>NUCLEOTIDE SEQUENCE [LARGE SCALE GENOMIC DNA]</scope>
    <source>
        <strain evidence="3 4">Glennie</strain>
    </source>
</reference>
<dbReference type="InterPro" id="IPR001806">
    <property type="entry name" value="Small_GTPase"/>
</dbReference>
<dbReference type="PRINTS" id="PR00449">
    <property type="entry name" value="RASTRNSFRMNG"/>
</dbReference>
<dbReference type="GO" id="GO:0005634">
    <property type="term" value="C:nucleus"/>
    <property type="evidence" value="ECO:0007669"/>
    <property type="project" value="Ensembl"/>
</dbReference>
<dbReference type="InterPro" id="IPR050209">
    <property type="entry name" value="Rab_GTPases_membrane_traffic"/>
</dbReference>
<keyword evidence="4" id="KW-1185">Reference proteome</keyword>
<dbReference type="GO" id="GO:0042073">
    <property type="term" value="P:intraciliary transport"/>
    <property type="evidence" value="ECO:0000318"/>
    <property type="project" value="GO_Central"/>
</dbReference>
<dbReference type="Bgee" id="ENSOANG00000015017">
    <property type="expression patterns" value="Expressed in ovary and 8 other cell types or tissues"/>
</dbReference>
<name>A0A6I8N076_ORNAN</name>
<gene>
    <name evidence="3" type="primary">IFT27</name>
</gene>
<reference evidence="3" key="2">
    <citation type="submission" date="2025-08" db="UniProtKB">
        <authorList>
            <consortium name="Ensembl"/>
        </authorList>
    </citation>
    <scope>IDENTIFICATION</scope>
    <source>
        <strain evidence="3">Glennie</strain>
    </source>
</reference>
<dbReference type="GO" id="GO:0016192">
    <property type="term" value="P:vesicle-mediated transport"/>
    <property type="evidence" value="ECO:0000318"/>
    <property type="project" value="GO_Central"/>
</dbReference>
<protein>
    <submittedName>
        <fullName evidence="3">Intraflagellar transport 27</fullName>
    </submittedName>
</protein>
<dbReference type="PROSITE" id="PS51419">
    <property type="entry name" value="RAB"/>
    <property type="match status" value="1"/>
</dbReference>
<dbReference type="GO" id="GO:0030992">
    <property type="term" value="C:intraciliary transport particle B"/>
    <property type="evidence" value="ECO:0000318"/>
    <property type="project" value="GO_Central"/>
</dbReference>
<dbReference type="GO" id="GO:0060122">
    <property type="term" value="P:inner ear receptor cell stereocilium organization"/>
    <property type="evidence" value="ECO:0007669"/>
    <property type="project" value="Ensembl"/>
</dbReference>
<evidence type="ECO:0000313" key="4">
    <source>
        <dbReference type="Proteomes" id="UP000002279"/>
    </source>
</evidence>
<dbReference type="GO" id="GO:0003924">
    <property type="term" value="F:GTPase activity"/>
    <property type="evidence" value="ECO:0000318"/>
    <property type="project" value="GO_Central"/>
</dbReference>
<dbReference type="SMART" id="SM00175">
    <property type="entry name" value="RAB"/>
    <property type="match status" value="1"/>
</dbReference>
<dbReference type="GO" id="GO:0005794">
    <property type="term" value="C:Golgi apparatus"/>
    <property type="evidence" value="ECO:0000318"/>
    <property type="project" value="GO_Central"/>
</dbReference>
<dbReference type="Ensembl" id="ENSOANT00000070084.1">
    <property type="protein sequence ID" value="ENSOANP00000034324.1"/>
    <property type="gene ID" value="ENSOANG00000015017.3"/>
</dbReference>
<dbReference type="PANTHER" id="PTHR47979">
    <property type="entry name" value="DRAB11-RELATED"/>
    <property type="match status" value="1"/>
</dbReference>
<dbReference type="InterPro" id="IPR027417">
    <property type="entry name" value="P-loop_NTPase"/>
</dbReference>
<dbReference type="GO" id="GO:0097225">
    <property type="term" value="C:sperm midpiece"/>
    <property type="evidence" value="ECO:0007669"/>
    <property type="project" value="Ensembl"/>
</dbReference>
<sequence length="183" mass="20826">SMKLGLAKACFLNLLGDATVGKSALAQLFETDGAHFQKNYTMVSLEKGHMWSRVGEKSLENHHPVVGKGQETLGEWIQPSVLCLVYDVTKEQSFINCALWLERVRAKAQGMQIPGILVGNKTDLIGRRVVERTRAQEWATSQGLEYCETSVKKMENFETPFHRLARLFRQRYLEVEEIFHSLV</sequence>
<dbReference type="GO" id="GO:0007224">
    <property type="term" value="P:smoothened signaling pathway"/>
    <property type="evidence" value="ECO:0007669"/>
    <property type="project" value="Ensembl"/>
</dbReference>
<reference evidence="3" key="3">
    <citation type="submission" date="2025-09" db="UniProtKB">
        <authorList>
            <consortium name="Ensembl"/>
        </authorList>
    </citation>
    <scope>IDENTIFICATION</scope>
    <source>
        <strain evidence="3">Glennie</strain>
    </source>
</reference>